<dbReference type="InterPro" id="IPR039069">
    <property type="entry name" value="CE7"/>
</dbReference>
<dbReference type="GO" id="GO:0005976">
    <property type="term" value="P:polysaccharide metabolic process"/>
    <property type="evidence" value="ECO:0007669"/>
    <property type="project" value="TreeGrafter"/>
</dbReference>
<proteinExistence type="predicted"/>
<dbReference type="Gene3D" id="3.40.50.1820">
    <property type="entry name" value="alpha/beta hydrolase"/>
    <property type="match status" value="1"/>
</dbReference>
<name>A0A1Q9AP83_9HYPH</name>
<dbReference type="SUPFAM" id="SSF53474">
    <property type="entry name" value="alpha/beta-Hydrolases"/>
    <property type="match status" value="1"/>
</dbReference>
<dbReference type="AlphaFoldDB" id="A0A1Q9AP83"/>
<comment type="caution">
    <text evidence="3">The sequence shown here is derived from an EMBL/GenBank/DDBJ whole genome shotgun (WGS) entry which is preliminary data.</text>
</comment>
<dbReference type="EMBL" id="MKIO01000019">
    <property type="protein sequence ID" value="OLP57241.1"/>
    <property type="molecule type" value="Genomic_DNA"/>
</dbReference>
<protein>
    <submittedName>
        <fullName evidence="3">Deacetylase</fullName>
    </submittedName>
</protein>
<feature type="binding site" evidence="1">
    <location>
        <position position="100"/>
    </location>
    <ligand>
        <name>substrate</name>
    </ligand>
</feature>
<dbReference type="RefSeq" id="WP_075633261.1">
    <property type="nucleotide sequence ID" value="NZ_MKIO01000019.1"/>
</dbReference>
<dbReference type="GO" id="GO:0052689">
    <property type="term" value="F:carboxylic ester hydrolase activity"/>
    <property type="evidence" value="ECO:0007669"/>
    <property type="project" value="TreeGrafter"/>
</dbReference>
<dbReference type="InterPro" id="IPR008391">
    <property type="entry name" value="AXE1_dom"/>
</dbReference>
<dbReference type="PANTHER" id="PTHR40111">
    <property type="entry name" value="CEPHALOSPORIN-C DEACETYLASE"/>
    <property type="match status" value="1"/>
</dbReference>
<dbReference type="InterPro" id="IPR029058">
    <property type="entry name" value="AB_hydrolase_fold"/>
</dbReference>
<dbReference type="STRING" id="1672749.BJF92_06870"/>
<reference evidence="3 4" key="1">
    <citation type="submission" date="2016-09" db="EMBL/GenBank/DDBJ databases">
        <title>Rhizobium sp. nov., a novel species isolated from the rice rhizosphere.</title>
        <authorList>
            <person name="Zhao J."/>
            <person name="Zhang X."/>
        </authorList>
    </citation>
    <scope>NUCLEOTIDE SEQUENCE [LARGE SCALE GENOMIC DNA]</scope>
    <source>
        <strain evidence="3 4">MH17</strain>
    </source>
</reference>
<gene>
    <name evidence="3" type="ORF">BJF92_06870</name>
</gene>
<dbReference type="OrthoDB" id="9770528at2"/>
<sequence length="320" mass="35264">MTQLHHTFDFDPTHGYSPEALKAIRPPEAPPGFDAAWSARYAKALTLDPRPVLKPSQESHPDWTVHDIAYSSTDNITIHGWLLVPRHGVVTRGMVIGHGYGGREAPEFDVPVENTAILFPCFRGLSRSASPPISPNSAWHVLHDIDKPKRYIIGGCVEDLWLAVSALIALFPQVHDKVGYSGISFGGGLGALGIPFDSRIDRGMLEVPTFGNRPLWLKLPCIGSARSVQLYARRHPEVVETLRMYDAAIAATRIRVPMIAAVALFDPAVAPACQFSVANALPKNDYNQIFILDAGHFDYPDNAAQHKALRDRVRDHFRAS</sequence>
<dbReference type="Pfam" id="PF05448">
    <property type="entry name" value="AXE1"/>
    <property type="match status" value="1"/>
</dbReference>
<dbReference type="Proteomes" id="UP000186143">
    <property type="component" value="Unassembled WGS sequence"/>
</dbReference>
<evidence type="ECO:0000313" key="4">
    <source>
        <dbReference type="Proteomes" id="UP000186143"/>
    </source>
</evidence>
<evidence type="ECO:0000259" key="2">
    <source>
        <dbReference type="Pfam" id="PF05448"/>
    </source>
</evidence>
<organism evidence="3 4">
    <name type="scientific">Xaviernesmea rhizosphaerae</name>
    <dbReference type="NCBI Taxonomy" id="1672749"/>
    <lineage>
        <taxon>Bacteria</taxon>
        <taxon>Pseudomonadati</taxon>
        <taxon>Pseudomonadota</taxon>
        <taxon>Alphaproteobacteria</taxon>
        <taxon>Hyphomicrobiales</taxon>
        <taxon>Rhizobiaceae</taxon>
        <taxon>Rhizobium/Agrobacterium group</taxon>
        <taxon>Xaviernesmea</taxon>
    </lineage>
</organism>
<evidence type="ECO:0000256" key="1">
    <source>
        <dbReference type="PIRSR" id="PIRSR639069-2"/>
    </source>
</evidence>
<dbReference type="PANTHER" id="PTHR40111:SF1">
    <property type="entry name" value="CEPHALOSPORIN-C DEACETYLASE"/>
    <property type="match status" value="1"/>
</dbReference>
<feature type="domain" description="Acetyl xylan esterase" evidence="2">
    <location>
        <begin position="25"/>
        <end position="285"/>
    </location>
</feature>
<accession>A0A1Q9AP83</accession>
<evidence type="ECO:0000313" key="3">
    <source>
        <dbReference type="EMBL" id="OLP57241.1"/>
    </source>
</evidence>